<evidence type="ECO:0000259" key="8">
    <source>
        <dbReference type="PROSITE" id="PS50847"/>
    </source>
</evidence>
<dbReference type="Pfam" id="PF17210">
    <property type="entry name" value="SdrD_B"/>
    <property type="match status" value="1"/>
</dbReference>
<sequence>MVHAGNTTLRTTLQIVNLDDNDQINHDTEFWVGHKVPAAADCEISGSGASIKQPWLRLTVPKSADITSPTFIDSQKAQQTIQFSYGANASNAQYEKAMRLFKQGKKYVYDYQGLKIETKTAKEMYIKLKDAFHLDIEHNYYVLYMFDELAGGARVTFPFPFEVKIDPTNNGDTLTVKFDMLGGTDHQKVLYKTEKTYKFRKTDFKYNYSDIRAYNPDSREPLNSGKKIDTNTNCVNIYDVNVDEGAKTTGKPGKDVWIYWSPTVLLTKKELEGVKKVSIHRPKNLKTVVHLPKGVSLADKAGKNWQWNEKDRTMTLITTKTGASGPDWRMNDHYGQYYCPKLLFTDIPFGKIVDLPVEYYVDAGLPTERALPKRVAHVKFRGIEFKKKHGLVIYKDNLNSRSSKPFKYWLDEGKYTILGDQYYDKYGDSQNKHGLFYVTHLKANNNGSSLTNKDNGIVEAVSSVIDVLETRQKNKLYYYTYEVASVEPNGNLSSQRGQELKQEVIKQINSKNVLYGIKEDGSKEVIAKNIKYQQKITIDDKQRKYVKLSLEFEKPLILNNMNLQFYTGTQPTKQVIQDFKDRVYKDRQTYYGQANLVHKSGVGLTQNTSQKGFVLTTDSYSGGYGYTSLEPLAPRAYVTDSGNQTVAYSSTGTYLTYRSDVRFNWNLGNWGPLSKKPVKNVKVIQLLPPAFKYHKVAYKSGPTLSSKEPTIIQNFKNTGRTAVIYDVEEFIPDKDGFKDLDIRTEIEATPQAERGNNLIETFVVYPDNDIIKPYISNIEYIDKLDLNNNGDRNEILMRAKSYINYIPPLELITSKRVGYTAAADNMGLMATGDLGYSFYYELKVYNNTIADAKNAYVIDTFPFVGDHSIAPNQKGIYTLRQSKFATPLVKALEDIPANKKSLERFAVYYQLVPQGKTFKATRDGKWLTKDQVKDFSQVKSIKLELKPGQVVKSKTEVRFVVECKIPYDKKLIANQDTAVNSVAISTDGTIYSEGNTVSVNYTKYEVSGTIFKDLNKDGLMRADEDGVARQKLQLIDVKTGKVAKDYQGNDIPATTTDENGHYHFEVFRRGQYAVRFVKTAQIDMTKKNYDHNVKASNAQTIKATAATSYEFELSPMQPTAIENFGIVSEKRNVKLLKVSSELTADQSGKLIIKKPLLGAKFTLINKNDPKINFEATTDVNGQLEFKDVPFGRYILKEVKAPTGFEQILNQAGQEIVVSDKPLAQIEIKNKPIKRDVSLKKIDTDTHKPLAGVEFGIFEKDLVTNKVATKPIQKAKSNLQGLVEFKDIAYGSYIIKELTTLPGYVLNHKDIAVTIDQPGKAVINLGEVTNEKIKADVKVTKVDADTKEKLAGVEFGIFAKDDKGQVAANAWAIEKTNDQGVAIFKGVPFGEYVVKEITPKQGYLLSQVTKDVKISNATMQDLGEVTNEKIKGQVEITKVDQADPTKLLEKAVFTLTNQKDPKIVFEATTNAQGKAIFNDVPYGKYQLTEKTAPIGYNKDRLDKKLSQIEIKTNQQVIRKQVKNAKITGTVKFIKVDQDHPTKTLAGVGFELQQNGQMKYQANSNAKGVVEFKDVAYGVYDLVEVKTLPSYKGLPKQNQAVQITTQDQVVDLGRVANQIKKGQVKLVKVDQADPTIKLAGVEFGLYQKGQQKYHATTNAQGEVIFSGVEYGKYQLKEIKTLENYNLSKVEKTINIDADQKIVDLGQITNRLKMGQITIKKVDIDTKEKLAGVTFALFHQGQKIAEDITNQNGQVTFNNVVYGNYVVKEIKTLENYVLSPTEYQFAIREDGKTLTKEVTNRKIKADIIVNKVDQADPQIKIAGTVFGLFQKDREIARATTDQNGQAHFKQIPYGKYELKEIVANEAYNLTNEVKVVEVKKDQEIIQAGEFKNTMKKGTVKFVKVDRDNHSKVLSGVEFELQQNGKTKYRAVSDENGVVEFKDVVYGKYQLKEMKTVKGYILPTEIKEVVIMQEGQVVDLGLITNQKEPIKAQKVLPKTGETQKTVNILWGILGLVIAGGMLLFRRKLTA</sequence>
<dbReference type="InterPro" id="IPR041033">
    <property type="entry name" value="SpaA_PFL_dom_1"/>
</dbReference>
<dbReference type="GO" id="GO:0005576">
    <property type="term" value="C:extracellular region"/>
    <property type="evidence" value="ECO:0007669"/>
    <property type="project" value="UniProtKB-SubCell"/>
</dbReference>
<keyword evidence="7" id="KW-0812">Transmembrane</keyword>
<evidence type="ECO:0000313" key="9">
    <source>
        <dbReference type="EMBL" id="KRN89569.1"/>
    </source>
</evidence>
<dbReference type="eggNOG" id="COG4932">
    <property type="taxonomic scope" value="Bacteria"/>
</dbReference>
<gene>
    <name evidence="9" type="ORF">IV53_GL001247</name>
</gene>
<evidence type="ECO:0000256" key="4">
    <source>
        <dbReference type="ARBA" id="ARBA00022525"/>
    </source>
</evidence>
<dbReference type="SUPFAM" id="SSF49478">
    <property type="entry name" value="Cna protein B-type domain"/>
    <property type="match status" value="7"/>
</dbReference>
<evidence type="ECO:0000313" key="10">
    <source>
        <dbReference type="Proteomes" id="UP000051500"/>
    </source>
</evidence>
<dbReference type="STRING" id="1122146.IV53_GL001247"/>
<evidence type="ECO:0000256" key="6">
    <source>
        <dbReference type="ARBA" id="ARBA00023088"/>
    </source>
</evidence>
<comment type="subcellular location">
    <subcellularLocation>
        <location evidence="1">Secreted</location>
    </subcellularLocation>
</comment>
<keyword evidence="3" id="KW-0134">Cell wall</keyword>
<dbReference type="Gene3D" id="2.60.40.10">
    <property type="entry name" value="Immunoglobulins"/>
    <property type="match status" value="10"/>
</dbReference>
<keyword evidence="5" id="KW-0732">Signal</keyword>
<proteinExistence type="inferred from homology"/>
<organism evidence="9 10">
    <name type="scientific">Ligilactobacillus ceti DSM 22408</name>
    <dbReference type="NCBI Taxonomy" id="1122146"/>
    <lineage>
        <taxon>Bacteria</taxon>
        <taxon>Bacillati</taxon>
        <taxon>Bacillota</taxon>
        <taxon>Bacilli</taxon>
        <taxon>Lactobacillales</taxon>
        <taxon>Lactobacillaceae</taxon>
        <taxon>Ligilactobacillus</taxon>
    </lineage>
</organism>
<comment type="caution">
    <text evidence="9">The sequence shown here is derived from an EMBL/GenBank/DDBJ whole genome shotgun (WGS) entry which is preliminary data.</text>
</comment>
<feature type="transmembrane region" description="Helical" evidence="7">
    <location>
        <begin position="2004"/>
        <end position="2020"/>
    </location>
</feature>
<accession>A0A0R2KJM7</accession>
<feature type="domain" description="Gram-positive cocci surface proteins LPxTG" evidence="8">
    <location>
        <begin position="1992"/>
        <end position="2026"/>
    </location>
</feature>
<evidence type="ECO:0000256" key="3">
    <source>
        <dbReference type="ARBA" id="ARBA00022512"/>
    </source>
</evidence>
<dbReference type="InterPro" id="IPR013783">
    <property type="entry name" value="Ig-like_fold"/>
</dbReference>
<dbReference type="EMBL" id="JQBZ01000011">
    <property type="protein sequence ID" value="KRN89569.1"/>
    <property type="molecule type" value="Genomic_DNA"/>
</dbReference>
<keyword evidence="10" id="KW-1185">Reference proteome</keyword>
<comment type="similarity">
    <text evidence="2">Belongs to the serine-aspartate repeat-containing protein (SDr) family.</text>
</comment>
<dbReference type="Proteomes" id="UP000051500">
    <property type="component" value="Unassembled WGS sequence"/>
</dbReference>
<dbReference type="PATRIC" id="fig|1122146.4.peg.1284"/>
<keyword evidence="7" id="KW-1133">Transmembrane helix</keyword>
<protein>
    <recommendedName>
        <fullName evidence="8">Gram-positive cocci surface proteins LPxTG domain-containing protein</fullName>
    </recommendedName>
</protein>
<evidence type="ECO:0000256" key="7">
    <source>
        <dbReference type="SAM" id="Phobius"/>
    </source>
</evidence>
<evidence type="ECO:0000256" key="5">
    <source>
        <dbReference type="ARBA" id="ARBA00022729"/>
    </source>
</evidence>
<reference evidence="9 10" key="1">
    <citation type="journal article" date="2015" name="Genome Announc.">
        <title>Expanding the biotechnology potential of lactobacilli through comparative genomics of 213 strains and associated genera.</title>
        <authorList>
            <person name="Sun Z."/>
            <person name="Harris H.M."/>
            <person name="McCann A."/>
            <person name="Guo C."/>
            <person name="Argimon S."/>
            <person name="Zhang W."/>
            <person name="Yang X."/>
            <person name="Jeffery I.B."/>
            <person name="Cooney J.C."/>
            <person name="Kagawa T.F."/>
            <person name="Liu W."/>
            <person name="Song Y."/>
            <person name="Salvetti E."/>
            <person name="Wrobel A."/>
            <person name="Rasinkangas P."/>
            <person name="Parkhill J."/>
            <person name="Rea M.C."/>
            <person name="O'Sullivan O."/>
            <person name="Ritari J."/>
            <person name="Douillard F.P."/>
            <person name="Paul Ross R."/>
            <person name="Yang R."/>
            <person name="Briner A.E."/>
            <person name="Felis G.E."/>
            <person name="de Vos W.M."/>
            <person name="Barrangou R."/>
            <person name="Klaenhammer T.R."/>
            <person name="Caufield P.W."/>
            <person name="Cui Y."/>
            <person name="Zhang H."/>
            <person name="O'Toole P.W."/>
        </authorList>
    </citation>
    <scope>NUCLEOTIDE SEQUENCE [LARGE SCALE GENOMIC DNA]</scope>
    <source>
        <strain evidence="9 10">DSM 22408</strain>
    </source>
</reference>
<dbReference type="PANTHER" id="PTHR36108">
    <property type="entry name" value="COLOSSIN-B-RELATED"/>
    <property type="match status" value="1"/>
</dbReference>
<dbReference type="InterPro" id="IPR019931">
    <property type="entry name" value="LPXTG_anchor"/>
</dbReference>
<keyword evidence="4" id="KW-0964">Secreted</keyword>
<dbReference type="SUPFAM" id="SSF117074">
    <property type="entry name" value="Hypothetical protein PA1324"/>
    <property type="match status" value="1"/>
</dbReference>
<evidence type="ECO:0000256" key="2">
    <source>
        <dbReference type="ARBA" id="ARBA00007257"/>
    </source>
</evidence>
<dbReference type="PROSITE" id="PS50847">
    <property type="entry name" value="GRAM_POS_ANCHORING"/>
    <property type="match status" value="1"/>
</dbReference>
<keyword evidence="7" id="KW-0472">Membrane</keyword>
<name>A0A0R2KJM7_9LACO</name>
<dbReference type="Pfam" id="PF17802">
    <property type="entry name" value="SpaA"/>
    <property type="match status" value="9"/>
</dbReference>
<dbReference type="PANTHER" id="PTHR36108:SF13">
    <property type="entry name" value="COLOSSIN-B-RELATED"/>
    <property type="match status" value="1"/>
</dbReference>
<keyword evidence="6" id="KW-0572">Peptidoglycan-anchor</keyword>
<dbReference type="InterPro" id="IPR033764">
    <property type="entry name" value="Sdr_B"/>
</dbReference>
<dbReference type="NCBIfam" id="TIGR01167">
    <property type="entry name" value="LPXTG_anchor"/>
    <property type="match status" value="1"/>
</dbReference>
<evidence type="ECO:0000256" key="1">
    <source>
        <dbReference type="ARBA" id="ARBA00004613"/>
    </source>
</evidence>